<protein>
    <submittedName>
        <fullName evidence="1">Uncharacterized protein</fullName>
    </submittedName>
</protein>
<gene>
    <name evidence="1" type="ORF">HS088_TW11G00414</name>
</gene>
<reference evidence="1 2" key="1">
    <citation type="journal article" date="2020" name="Nat. Commun.">
        <title>Genome of Tripterygium wilfordii and identification of cytochrome P450 involved in triptolide biosynthesis.</title>
        <authorList>
            <person name="Tu L."/>
            <person name="Su P."/>
            <person name="Zhang Z."/>
            <person name="Gao L."/>
            <person name="Wang J."/>
            <person name="Hu T."/>
            <person name="Zhou J."/>
            <person name="Zhang Y."/>
            <person name="Zhao Y."/>
            <person name="Liu Y."/>
            <person name="Song Y."/>
            <person name="Tong Y."/>
            <person name="Lu Y."/>
            <person name="Yang J."/>
            <person name="Xu C."/>
            <person name="Jia M."/>
            <person name="Peters R.J."/>
            <person name="Huang L."/>
            <person name="Gao W."/>
        </authorList>
    </citation>
    <scope>NUCLEOTIDE SEQUENCE [LARGE SCALE GENOMIC DNA]</scope>
    <source>
        <strain evidence="2">cv. XIE 37</strain>
        <tissue evidence="1">Leaf</tissue>
    </source>
</reference>
<dbReference type="Proteomes" id="UP000593562">
    <property type="component" value="Unassembled WGS sequence"/>
</dbReference>
<organism evidence="1 2">
    <name type="scientific">Tripterygium wilfordii</name>
    <name type="common">Thunder God vine</name>
    <dbReference type="NCBI Taxonomy" id="458696"/>
    <lineage>
        <taxon>Eukaryota</taxon>
        <taxon>Viridiplantae</taxon>
        <taxon>Streptophyta</taxon>
        <taxon>Embryophyta</taxon>
        <taxon>Tracheophyta</taxon>
        <taxon>Spermatophyta</taxon>
        <taxon>Magnoliopsida</taxon>
        <taxon>eudicotyledons</taxon>
        <taxon>Gunneridae</taxon>
        <taxon>Pentapetalae</taxon>
        <taxon>rosids</taxon>
        <taxon>fabids</taxon>
        <taxon>Celastrales</taxon>
        <taxon>Celastraceae</taxon>
        <taxon>Tripterygium</taxon>
    </lineage>
</organism>
<evidence type="ECO:0000313" key="2">
    <source>
        <dbReference type="Proteomes" id="UP000593562"/>
    </source>
</evidence>
<dbReference type="InParanoid" id="A0A7J7D1X1"/>
<keyword evidence="2" id="KW-1185">Reference proteome</keyword>
<accession>A0A7J7D1X1</accession>
<dbReference type="EMBL" id="JAAARO010000011">
    <property type="protein sequence ID" value="KAF5740347.1"/>
    <property type="molecule type" value="Genomic_DNA"/>
</dbReference>
<proteinExistence type="predicted"/>
<name>A0A7J7D1X1_TRIWF</name>
<comment type="caution">
    <text evidence="1">The sequence shown here is derived from an EMBL/GenBank/DDBJ whole genome shotgun (WGS) entry which is preliminary data.</text>
</comment>
<sequence>MLQEVNNTCECFLTRKEATCKQNCYLHFFSFLLEKNDNGIKFHETKPFEFKDCAKPVAKSSNSCGYVFQVLCGKKAENIGRNYVWATKSKCMPASVKTESNSTD</sequence>
<dbReference type="AlphaFoldDB" id="A0A7J7D1X1"/>
<evidence type="ECO:0000313" key="1">
    <source>
        <dbReference type="EMBL" id="KAF5740347.1"/>
    </source>
</evidence>